<dbReference type="InterPro" id="IPR058240">
    <property type="entry name" value="rSAM_sf"/>
</dbReference>
<dbReference type="EMBL" id="UOEY01000006">
    <property type="protein sequence ID" value="VAW34446.1"/>
    <property type="molecule type" value="Genomic_DNA"/>
</dbReference>
<dbReference type="Pfam" id="PF20903">
    <property type="entry name" value="SPL"/>
    <property type="match status" value="1"/>
</dbReference>
<dbReference type="AlphaFoldDB" id="A0A3B0VQG4"/>
<gene>
    <name evidence="1" type="ORF">MNBD_DELTA04-1270</name>
</gene>
<dbReference type="GO" id="GO:0042601">
    <property type="term" value="C:endospore-forming forespore"/>
    <property type="evidence" value="ECO:0007669"/>
    <property type="project" value="TreeGrafter"/>
</dbReference>
<keyword evidence="1" id="KW-0456">Lyase</keyword>
<dbReference type="SUPFAM" id="SSF102114">
    <property type="entry name" value="Radical SAM enzymes"/>
    <property type="match status" value="1"/>
</dbReference>
<evidence type="ECO:0000313" key="1">
    <source>
        <dbReference type="EMBL" id="VAW34446.1"/>
    </source>
</evidence>
<protein>
    <submittedName>
        <fullName evidence="1">DNA repair photolyase-like</fullName>
    </submittedName>
</protein>
<dbReference type="InterPro" id="IPR049539">
    <property type="entry name" value="SPL"/>
</dbReference>
<dbReference type="Gene3D" id="3.80.30.30">
    <property type="match status" value="1"/>
</dbReference>
<proteinExistence type="predicted"/>
<dbReference type="GO" id="GO:0051539">
    <property type="term" value="F:4 iron, 4 sulfur cluster binding"/>
    <property type="evidence" value="ECO:0007669"/>
    <property type="project" value="TreeGrafter"/>
</dbReference>
<name>A0A3B0VQG4_9ZZZZ</name>
<dbReference type="GO" id="GO:1904047">
    <property type="term" value="F:S-adenosyl-L-methionine binding"/>
    <property type="evidence" value="ECO:0007669"/>
    <property type="project" value="TreeGrafter"/>
</dbReference>
<reference evidence="1" key="1">
    <citation type="submission" date="2018-06" db="EMBL/GenBank/DDBJ databases">
        <authorList>
            <person name="Zhirakovskaya E."/>
        </authorList>
    </citation>
    <scope>NUCLEOTIDE SEQUENCE</scope>
</reference>
<accession>A0A3B0VQG4</accession>
<dbReference type="PANTHER" id="PTHR37822">
    <property type="entry name" value="SPORE PHOTOPRODUCT LYASE-RELATED"/>
    <property type="match status" value="1"/>
</dbReference>
<sequence>MSYGDPSRYITRLYVEEQCRDLPYAREIIKRSNLPVAIVEERQSPVIDGVYPENLTRGKHHLLLCRNRGRFFKPCPGTREYRCCDYQVLNIGMNCPMDCVYCILQAYLNNPWLSFFVNIDDLFRELDEALTAEPDRFFRIGTGEFTDSLALDRLTGLSRHLVHFISRRKNAVLELKTKSAVIDNLAGLEHGGRTVVAWSLNSPAIMAGEEIRTASLDERLAAAARCAGWGYRLAFHFDPIIRHAGWQEGYRETIRRLFNAVAGEDIAWISLGALRFLPALKATAIDRFPASRFFYAEFIDGLDHKSRYFRSQRLDMYKFIADELSRYLSDRTCLYFCMENDAVWRAVFGFTPAERGGLPAMLDQAVKPGGDKSG</sequence>
<dbReference type="GO" id="GO:0003913">
    <property type="term" value="F:DNA photolyase activity"/>
    <property type="evidence" value="ECO:0007669"/>
    <property type="project" value="TreeGrafter"/>
</dbReference>
<dbReference type="Gene3D" id="3.40.50.12110">
    <property type="match status" value="1"/>
</dbReference>
<dbReference type="PANTHER" id="PTHR37822:SF2">
    <property type="entry name" value="SPORE PHOTOPRODUCT LYASE"/>
    <property type="match status" value="1"/>
</dbReference>
<organism evidence="1">
    <name type="scientific">hydrothermal vent metagenome</name>
    <dbReference type="NCBI Taxonomy" id="652676"/>
    <lineage>
        <taxon>unclassified sequences</taxon>
        <taxon>metagenomes</taxon>
        <taxon>ecological metagenomes</taxon>
    </lineage>
</organism>